<proteinExistence type="predicted"/>
<protein>
    <submittedName>
        <fullName evidence="1">Znfx1 protein</fullName>
    </submittedName>
</protein>
<gene>
    <name evidence="1" type="primary">Znfx1</name>
    <name evidence="1" type="ORF">SPIL2461_LOCUS22965</name>
</gene>
<evidence type="ECO:0000313" key="2">
    <source>
        <dbReference type="Proteomes" id="UP000649617"/>
    </source>
</evidence>
<dbReference type="AlphaFoldDB" id="A0A812YCJ9"/>
<reference evidence="1" key="1">
    <citation type="submission" date="2021-02" db="EMBL/GenBank/DDBJ databases">
        <authorList>
            <person name="Dougan E. K."/>
            <person name="Rhodes N."/>
            <person name="Thang M."/>
            <person name="Chan C."/>
        </authorList>
    </citation>
    <scope>NUCLEOTIDE SEQUENCE</scope>
</reference>
<comment type="caution">
    <text evidence="1">The sequence shown here is derived from an EMBL/GenBank/DDBJ whole genome shotgun (WGS) entry which is preliminary data.</text>
</comment>
<dbReference type="OrthoDB" id="2423195at2759"/>
<name>A0A812YCJ9_SYMPI</name>
<dbReference type="Proteomes" id="UP000649617">
    <property type="component" value="Unassembled WGS sequence"/>
</dbReference>
<organism evidence="1 2">
    <name type="scientific">Symbiodinium pilosum</name>
    <name type="common">Dinoflagellate</name>
    <dbReference type="NCBI Taxonomy" id="2952"/>
    <lineage>
        <taxon>Eukaryota</taxon>
        <taxon>Sar</taxon>
        <taxon>Alveolata</taxon>
        <taxon>Dinophyceae</taxon>
        <taxon>Suessiales</taxon>
        <taxon>Symbiodiniaceae</taxon>
        <taxon>Symbiodinium</taxon>
    </lineage>
</organism>
<evidence type="ECO:0000313" key="1">
    <source>
        <dbReference type="EMBL" id="CAE7775869.1"/>
    </source>
</evidence>
<keyword evidence="2" id="KW-1185">Reference proteome</keyword>
<accession>A0A812YCJ9</accession>
<dbReference type="EMBL" id="CAJNIZ010047784">
    <property type="protein sequence ID" value="CAE7775869.1"/>
    <property type="molecule type" value="Genomic_DNA"/>
</dbReference>
<sequence length="198" mass="22126">MQIHWRTTRRLQSPNLIALVKLTEGGAALKASDPIWWGEVSHHPHHGGKPPDEARYRQNGYLAVNVSSIAGFEAADAFTEGDYAAIIDCMTFVPEYIPVLKALETQRQSRIPFEDGALLNLCSWHRPDPSCMLDADADLANYRLLVASMVEDSSLPPIMAIRRDPVLSEKPLGRILFSFEWFLGEQMCWARAEGCATT</sequence>